<keyword evidence="6" id="KW-0408">Iron</keyword>
<evidence type="ECO:0000256" key="6">
    <source>
        <dbReference type="ARBA" id="ARBA00023004"/>
    </source>
</evidence>
<dbReference type="SUPFAM" id="SSF56935">
    <property type="entry name" value="Porins"/>
    <property type="match status" value="1"/>
</dbReference>
<evidence type="ECO:0000256" key="5">
    <source>
        <dbReference type="ARBA" id="ARBA00022692"/>
    </source>
</evidence>
<dbReference type="Proteomes" id="UP001359886">
    <property type="component" value="Unassembled WGS sequence"/>
</dbReference>
<evidence type="ECO:0000256" key="2">
    <source>
        <dbReference type="ARBA" id="ARBA00022448"/>
    </source>
</evidence>
<keyword evidence="15" id="KW-0675">Receptor</keyword>
<evidence type="ECO:0000256" key="8">
    <source>
        <dbReference type="ARBA" id="ARBA00023077"/>
    </source>
</evidence>
<dbReference type="PROSITE" id="PS52016">
    <property type="entry name" value="TONB_DEPENDENT_REC_3"/>
    <property type="match status" value="1"/>
</dbReference>
<gene>
    <name evidence="15" type="ORF">V3330_16455</name>
</gene>
<dbReference type="InterPro" id="IPR000531">
    <property type="entry name" value="Beta-barrel_TonB"/>
</dbReference>
<evidence type="ECO:0000256" key="7">
    <source>
        <dbReference type="ARBA" id="ARBA00023065"/>
    </source>
</evidence>
<evidence type="ECO:0000259" key="13">
    <source>
        <dbReference type="Pfam" id="PF00593"/>
    </source>
</evidence>
<evidence type="ECO:0000256" key="4">
    <source>
        <dbReference type="ARBA" id="ARBA00022496"/>
    </source>
</evidence>
<keyword evidence="8 12" id="KW-0798">TonB box</keyword>
<keyword evidence="4" id="KW-0410">Iron transport</keyword>
<evidence type="ECO:0000256" key="1">
    <source>
        <dbReference type="ARBA" id="ARBA00004571"/>
    </source>
</evidence>
<comment type="caution">
    <text evidence="15">The sequence shown here is derived from an EMBL/GenBank/DDBJ whole genome shotgun (WGS) entry which is preliminary data.</text>
</comment>
<dbReference type="Gene3D" id="2.40.170.20">
    <property type="entry name" value="TonB-dependent receptor, beta-barrel domain"/>
    <property type="match status" value="1"/>
</dbReference>
<dbReference type="Pfam" id="PF07715">
    <property type="entry name" value="Plug"/>
    <property type="match status" value="1"/>
</dbReference>
<comment type="subcellular location">
    <subcellularLocation>
        <location evidence="1 11">Cell outer membrane</location>
        <topology evidence="1 11">Multi-pass membrane protein</topology>
    </subcellularLocation>
</comment>
<evidence type="ECO:0000256" key="3">
    <source>
        <dbReference type="ARBA" id="ARBA00022452"/>
    </source>
</evidence>
<evidence type="ECO:0000313" key="16">
    <source>
        <dbReference type="Proteomes" id="UP001359886"/>
    </source>
</evidence>
<feature type="domain" description="TonB-dependent receptor-like beta-barrel" evidence="13">
    <location>
        <begin position="253"/>
        <end position="700"/>
    </location>
</feature>
<comment type="similarity">
    <text evidence="11 12">Belongs to the TonB-dependent receptor family.</text>
</comment>
<dbReference type="Pfam" id="PF00593">
    <property type="entry name" value="TonB_dep_Rec_b-barrel"/>
    <property type="match status" value="1"/>
</dbReference>
<name>A0AAW9RJR7_9GAMM</name>
<dbReference type="GO" id="GO:0006826">
    <property type="term" value="P:iron ion transport"/>
    <property type="evidence" value="ECO:0007669"/>
    <property type="project" value="UniProtKB-KW"/>
</dbReference>
<dbReference type="InterPro" id="IPR039426">
    <property type="entry name" value="TonB-dep_rcpt-like"/>
</dbReference>
<dbReference type="GO" id="GO:0009279">
    <property type="term" value="C:cell outer membrane"/>
    <property type="evidence" value="ECO:0007669"/>
    <property type="project" value="UniProtKB-SubCell"/>
</dbReference>
<keyword evidence="16" id="KW-1185">Reference proteome</keyword>
<evidence type="ECO:0000313" key="15">
    <source>
        <dbReference type="EMBL" id="MEJ8569224.1"/>
    </source>
</evidence>
<proteinExistence type="inferred from homology"/>
<accession>A0AAW9RJR7</accession>
<keyword evidence="10 11" id="KW-0998">Cell outer membrane</keyword>
<feature type="domain" description="TonB-dependent receptor plug" evidence="14">
    <location>
        <begin position="43"/>
        <end position="151"/>
    </location>
</feature>
<dbReference type="AlphaFoldDB" id="A0AAW9RJR7"/>
<dbReference type="EMBL" id="JAZHOG010000012">
    <property type="protein sequence ID" value="MEJ8569224.1"/>
    <property type="molecule type" value="Genomic_DNA"/>
</dbReference>
<dbReference type="InterPro" id="IPR012910">
    <property type="entry name" value="Plug_dom"/>
</dbReference>
<keyword evidence="2 11" id="KW-0813">Transport</keyword>
<reference evidence="15 16" key="1">
    <citation type="submission" date="2024-02" db="EMBL/GenBank/DDBJ databases">
        <title>A novel Wenzhouxiangellaceae bacterium, isolated from coastal sediments.</title>
        <authorList>
            <person name="Du Z.-J."/>
            <person name="Ye Y.-Q."/>
            <person name="Zhang X.-Y."/>
        </authorList>
    </citation>
    <scope>NUCLEOTIDE SEQUENCE [LARGE SCALE GENOMIC DNA]</scope>
    <source>
        <strain evidence="15 16">CH-27</strain>
    </source>
</reference>
<evidence type="ECO:0000256" key="12">
    <source>
        <dbReference type="RuleBase" id="RU003357"/>
    </source>
</evidence>
<dbReference type="PANTHER" id="PTHR32552:SF81">
    <property type="entry name" value="TONB-DEPENDENT OUTER MEMBRANE RECEPTOR"/>
    <property type="match status" value="1"/>
</dbReference>
<organism evidence="15 16">
    <name type="scientific">Elongatibacter sediminis</name>
    <dbReference type="NCBI Taxonomy" id="3119006"/>
    <lineage>
        <taxon>Bacteria</taxon>
        <taxon>Pseudomonadati</taxon>
        <taxon>Pseudomonadota</taxon>
        <taxon>Gammaproteobacteria</taxon>
        <taxon>Chromatiales</taxon>
        <taxon>Wenzhouxiangellaceae</taxon>
        <taxon>Elongatibacter</taxon>
    </lineage>
</organism>
<evidence type="ECO:0000256" key="11">
    <source>
        <dbReference type="PROSITE-ProRule" id="PRU01360"/>
    </source>
</evidence>
<evidence type="ECO:0000256" key="10">
    <source>
        <dbReference type="ARBA" id="ARBA00023237"/>
    </source>
</evidence>
<keyword evidence="9 11" id="KW-0472">Membrane</keyword>
<keyword evidence="3 11" id="KW-1134">Transmembrane beta strand</keyword>
<keyword evidence="7" id="KW-0406">Ion transport</keyword>
<sequence length="742" mass="81210">MITAFSLMLTGPGLAQAQENERGSTALLEEVVVTARKREELSQTVPIAITAYNSEQLDALKVRDLGNLSVKMPNVALDDIGTFPTIANFSIRGLGINSSIPSIDPTVGVFVDGVYMGQNAGVVIDMSDIQSIEVLRGPQGTLFGRNVTGGAILINTRRPGDEAEFDARVAVDGNPNGDGGLTTYVMAGVGGPLSDTVGVRASFYHTDDDGYFENLLTGEDHGAAKTTIFRPVLSWEPHDDVRVYLRWEHLTSNGDGPASQNHANGLGIPGAFASFDRDSFDFSIDEPGFYELENDLVTLEVNWDVPFGDGTVTNIFGWKDYTSEGESDIDAQPVWLFHAPFWNNQEQFSNELRYTGTFGNARVTTGIYWFDNEVNYHERRNLLGIATGGVAPALVQDGGGNYNVESKAWFGAVDFDLNEAWTLTAGARYTKEDKDAEIASLIFNVNTSCNVVTNPSGCLFDFNDEASWNAWSGKLGVTWNIRNDLRMYGHWSRSQRSGGYNLRNTAVDTVNLGPGPFDEETVDSFEIGLKTELGGRGRLNAAVFYNEVDDMQREVNLADPVAGVVQIIKNTANAEIWGFEAEGAFSLGNRTVLTVSVGYINPEYSDVFFDLNGDGVVNESDEDLKLPRAAEWTWSLGINHDFRVGDWGYLTARANYAYRDDAFFTDSNLGYFLSQNILDAGLDFRADGGHWIYSVYGRNLLDEVNHGGDTQLPTMLGPLPTGGTFSPLMKGRVVGIEVAYSY</sequence>
<dbReference type="PANTHER" id="PTHR32552">
    <property type="entry name" value="FERRICHROME IRON RECEPTOR-RELATED"/>
    <property type="match status" value="1"/>
</dbReference>
<dbReference type="RefSeq" id="WP_354696549.1">
    <property type="nucleotide sequence ID" value="NZ_JAZHOG010000012.1"/>
</dbReference>
<protein>
    <submittedName>
        <fullName evidence="15">TonB-dependent receptor</fullName>
    </submittedName>
</protein>
<evidence type="ECO:0000259" key="14">
    <source>
        <dbReference type="Pfam" id="PF07715"/>
    </source>
</evidence>
<dbReference type="InterPro" id="IPR036942">
    <property type="entry name" value="Beta-barrel_TonB_sf"/>
</dbReference>
<evidence type="ECO:0000256" key="9">
    <source>
        <dbReference type="ARBA" id="ARBA00023136"/>
    </source>
</evidence>
<keyword evidence="5 11" id="KW-0812">Transmembrane</keyword>